<dbReference type="CDD" id="cd01949">
    <property type="entry name" value="GGDEF"/>
    <property type="match status" value="1"/>
</dbReference>
<evidence type="ECO:0000256" key="1">
    <source>
        <dbReference type="ARBA" id="ARBA00012528"/>
    </source>
</evidence>
<organism evidence="5 6">
    <name type="scientific">Qipengyuania atrilutea</name>
    <dbReference type="NCBI Taxonomy" id="2744473"/>
    <lineage>
        <taxon>Bacteria</taxon>
        <taxon>Pseudomonadati</taxon>
        <taxon>Pseudomonadota</taxon>
        <taxon>Alphaproteobacteria</taxon>
        <taxon>Sphingomonadales</taxon>
        <taxon>Erythrobacteraceae</taxon>
        <taxon>Qipengyuania</taxon>
    </lineage>
</organism>
<keyword evidence="6" id="KW-1185">Reference proteome</keyword>
<protein>
    <recommendedName>
        <fullName evidence="1">diguanylate cyclase</fullName>
        <ecNumber evidence="1">2.7.7.65</ecNumber>
    </recommendedName>
</protein>
<gene>
    <name evidence="5" type="ORF">HUV48_04750</name>
</gene>
<dbReference type="EC" id="2.7.7.65" evidence="1"/>
<dbReference type="PANTHER" id="PTHR45138">
    <property type="entry name" value="REGULATORY COMPONENTS OF SENSORY TRANSDUCTION SYSTEM"/>
    <property type="match status" value="1"/>
</dbReference>
<dbReference type="GO" id="GO:0005886">
    <property type="term" value="C:plasma membrane"/>
    <property type="evidence" value="ECO:0007669"/>
    <property type="project" value="TreeGrafter"/>
</dbReference>
<accession>A0A850GXK5</accession>
<dbReference type="Proteomes" id="UP000561438">
    <property type="component" value="Unassembled WGS sequence"/>
</dbReference>
<dbReference type="SMART" id="SM00267">
    <property type="entry name" value="GGDEF"/>
    <property type="match status" value="1"/>
</dbReference>
<dbReference type="RefSeq" id="WP_176266571.1">
    <property type="nucleotide sequence ID" value="NZ_JABWGV010000001.1"/>
</dbReference>
<name>A0A850GXK5_9SPHN</name>
<evidence type="ECO:0000313" key="5">
    <source>
        <dbReference type="EMBL" id="NVD44324.1"/>
    </source>
</evidence>
<comment type="catalytic activity">
    <reaction evidence="2">
        <text>2 GTP = 3',3'-c-di-GMP + 2 diphosphate</text>
        <dbReference type="Rhea" id="RHEA:24898"/>
        <dbReference type="ChEBI" id="CHEBI:33019"/>
        <dbReference type="ChEBI" id="CHEBI:37565"/>
        <dbReference type="ChEBI" id="CHEBI:58805"/>
        <dbReference type="EC" id="2.7.7.65"/>
    </reaction>
</comment>
<feature type="transmembrane region" description="Helical" evidence="3">
    <location>
        <begin position="37"/>
        <end position="54"/>
    </location>
</feature>
<dbReference type="GO" id="GO:0043709">
    <property type="term" value="P:cell adhesion involved in single-species biofilm formation"/>
    <property type="evidence" value="ECO:0007669"/>
    <property type="project" value="TreeGrafter"/>
</dbReference>
<dbReference type="InterPro" id="IPR050469">
    <property type="entry name" value="Diguanylate_Cyclase"/>
</dbReference>
<feature type="transmembrane region" description="Helical" evidence="3">
    <location>
        <begin position="60"/>
        <end position="78"/>
    </location>
</feature>
<dbReference type="AlphaFoldDB" id="A0A850GXK5"/>
<dbReference type="EMBL" id="JABWGV010000001">
    <property type="protein sequence ID" value="NVD44324.1"/>
    <property type="molecule type" value="Genomic_DNA"/>
</dbReference>
<proteinExistence type="predicted"/>
<dbReference type="NCBIfam" id="TIGR00254">
    <property type="entry name" value="GGDEF"/>
    <property type="match status" value="1"/>
</dbReference>
<evidence type="ECO:0000256" key="2">
    <source>
        <dbReference type="ARBA" id="ARBA00034247"/>
    </source>
</evidence>
<evidence type="ECO:0000259" key="4">
    <source>
        <dbReference type="PROSITE" id="PS50887"/>
    </source>
</evidence>
<dbReference type="InterPro" id="IPR000160">
    <property type="entry name" value="GGDEF_dom"/>
</dbReference>
<feature type="transmembrane region" description="Helical" evidence="3">
    <location>
        <begin position="98"/>
        <end position="117"/>
    </location>
</feature>
<feature type="transmembrane region" description="Helical" evidence="3">
    <location>
        <begin position="123"/>
        <end position="144"/>
    </location>
</feature>
<keyword evidence="3" id="KW-0812">Transmembrane</keyword>
<dbReference type="InterPro" id="IPR029787">
    <property type="entry name" value="Nucleotide_cyclase"/>
</dbReference>
<evidence type="ECO:0000256" key="3">
    <source>
        <dbReference type="SAM" id="Phobius"/>
    </source>
</evidence>
<reference evidence="5 6" key="1">
    <citation type="submission" date="2020-06" db="EMBL/GenBank/DDBJ databases">
        <title>Altererythrobacter sp. HHU K3-1.</title>
        <authorList>
            <person name="Zhang D."/>
            <person name="Xue H."/>
        </authorList>
    </citation>
    <scope>NUCLEOTIDE SEQUENCE [LARGE SCALE GENOMIC DNA]</scope>
    <source>
        <strain evidence="5 6">HHU K3-1</strain>
    </source>
</reference>
<dbReference type="PANTHER" id="PTHR45138:SF9">
    <property type="entry name" value="DIGUANYLATE CYCLASE DGCM-RELATED"/>
    <property type="match status" value="1"/>
</dbReference>
<sequence length="394" mass="42699">MHTPSDPQTCPDSRDDWADEVRLETVRSLAEQERHTLFANIVGLFGCLVAAIMLPFDEQLFIALALRAVSIVTTRLLAIQLRAKLAAGEDFEASLRAVTYSLAFGGFTWAALLWPVIGYLEQGGFSFVILGVAIVGVSLICAMLGALPMMLFGFLASFTVSLFAGLALQPGPVSWAILLASASMAGGMIMFSMGMARQNIQMSEALVSNRRLGEDLCEALEHAEFLSLHDSMTGLKNRRAFFEVEGHLAPSGERRHILAIDLDYFKTINDTHGHAVGDRVIVQCAQVLRDFARMTPGGPHCAVRLGGEEFLLLLTGQEYVTAKAVAEAVRHRIAAIDMSYLVKGLTVSASIGFAECAPQQPLEKALLAADKALYEAKQSGRDRVMQAVPEQRAA</sequence>
<dbReference type="PROSITE" id="PS50887">
    <property type="entry name" value="GGDEF"/>
    <property type="match status" value="1"/>
</dbReference>
<keyword evidence="3" id="KW-1133">Transmembrane helix</keyword>
<dbReference type="SUPFAM" id="SSF55073">
    <property type="entry name" value="Nucleotide cyclase"/>
    <property type="match status" value="1"/>
</dbReference>
<comment type="caution">
    <text evidence="5">The sequence shown here is derived from an EMBL/GenBank/DDBJ whole genome shotgun (WGS) entry which is preliminary data.</text>
</comment>
<dbReference type="Gene3D" id="3.30.70.270">
    <property type="match status" value="1"/>
</dbReference>
<evidence type="ECO:0000313" key="6">
    <source>
        <dbReference type="Proteomes" id="UP000561438"/>
    </source>
</evidence>
<feature type="transmembrane region" description="Helical" evidence="3">
    <location>
        <begin position="175"/>
        <end position="196"/>
    </location>
</feature>
<keyword evidence="3" id="KW-0472">Membrane</keyword>
<dbReference type="Pfam" id="PF00990">
    <property type="entry name" value="GGDEF"/>
    <property type="match status" value="1"/>
</dbReference>
<feature type="domain" description="GGDEF" evidence="4">
    <location>
        <begin position="253"/>
        <end position="389"/>
    </location>
</feature>
<dbReference type="InterPro" id="IPR043128">
    <property type="entry name" value="Rev_trsase/Diguanyl_cyclase"/>
</dbReference>
<dbReference type="GO" id="GO:0052621">
    <property type="term" value="F:diguanylate cyclase activity"/>
    <property type="evidence" value="ECO:0007669"/>
    <property type="project" value="UniProtKB-EC"/>
</dbReference>
<feature type="transmembrane region" description="Helical" evidence="3">
    <location>
        <begin position="151"/>
        <end position="169"/>
    </location>
</feature>
<dbReference type="GO" id="GO:1902201">
    <property type="term" value="P:negative regulation of bacterial-type flagellum-dependent cell motility"/>
    <property type="evidence" value="ECO:0007669"/>
    <property type="project" value="TreeGrafter"/>
</dbReference>